<name>A0A8X6NPR4_NEPPI</name>
<organism evidence="3 4">
    <name type="scientific">Nephila pilipes</name>
    <name type="common">Giant wood spider</name>
    <name type="synonym">Nephila maculata</name>
    <dbReference type="NCBI Taxonomy" id="299642"/>
    <lineage>
        <taxon>Eukaryota</taxon>
        <taxon>Metazoa</taxon>
        <taxon>Ecdysozoa</taxon>
        <taxon>Arthropoda</taxon>
        <taxon>Chelicerata</taxon>
        <taxon>Arachnida</taxon>
        <taxon>Araneae</taxon>
        <taxon>Araneomorphae</taxon>
        <taxon>Entelegynae</taxon>
        <taxon>Araneoidea</taxon>
        <taxon>Nephilidae</taxon>
        <taxon>Nephila</taxon>
    </lineage>
</organism>
<feature type="chain" id="PRO_5036457433" evidence="2">
    <location>
        <begin position="21"/>
        <end position="149"/>
    </location>
</feature>
<keyword evidence="1" id="KW-1133">Transmembrane helix</keyword>
<dbReference type="Proteomes" id="UP000887013">
    <property type="component" value="Unassembled WGS sequence"/>
</dbReference>
<keyword evidence="1" id="KW-0812">Transmembrane</keyword>
<keyword evidence="1" id="KW-0472">Membrane</keyword>
<feature type="transmembrane region" description="Helical" evidence="1">
    <location>
        <begin position="71"/>
        <end position="93"/>
    </location>
</feature>
<dbReference type="OrthoDB" id="6429321at2759"/>
<proteinExistence type="predicted"/>
<keyword evidence="2" id="KW-0732">Signal</keyword>
<evidence type="ECO:0000313" key="4">
    <source>
        <dbReference type="Proteomes" id="UP000887013"/>
    </source>
</evidence>
<comment type="caution">
    <text evidence="3">The sequence shown here is derived from an EMBL/GenBank/DDBJ whole genome shotgun (WGS) entry which is preliminary data.</text>
</comment>
<protein>
    <submittedName>
        <fullName evidence="3">Uncharacterized protein</fullName>
    </submittedName>
</protein>
<keyword evidence="4" id="KW-1185">Reference proteome</keyword>
<evidence type="ECO:0000313" key="3">
    <source>
        <dbReference type="EMBL" id="GFT24045.1"/>
    </source>
</evidence>
<accession>A0A8X6NPR4</accession>
<dbReference type="EMBL" id="BMAW01011481">
    <property type="protein sequence ID" value="GFT24045.1"/>
    <property type="molecule type" value="Genomic_DNA"/>
</dbReference>
<evidence type="ECO:0000256" key="2">
    <source>
        <dbReference type="SAM" id="SignalP"/>
    </source>
</evidence>
<evidence type="ECO:0000256" key="1">
    <source>
        <dbReference type="SAM" id="Phobius"/>
    </source>
</evidence>
<dbReference type="AlphaFoldDB" id="A0A8X6NPR4"/>
<reference evidence="3" key="1">
    <citation type="submission" date="2020-08" db="EMBL/GenBank/DDBJ databases">
        <title>Multicomponent nature underlies the extraordinary mechanical properties of spider dragline silk.</title>
        <authorList>
            <person name="Kono N."/>
            <person name="Nakamura H."/>
            <person name="Mori M."/>
            <person name="Yoshida Y."/>
            <person name="Ohtoshi R."/>
            <person name="Malay A.D."/>
            <person name="Moran D.A.P."/>
            <person name="Tomita M."/>
            <person name="Numata K."/>
            <person name="Arakawa K."/>
        </authorList>
    </citation>
    <scope>NUCLEOTIDE SEQUENCE</scope>
</reference>
<gene>
    <name evidence="3" type="primary">AVEN_100915_1</name>
    <name evidence="3" type="ORF">NPIL_71271</name>
</gene>
<sequence>MRERIIILIVIAAIAFQVSSLVGTDWRDQTSIRNIDNPIEEMAKKMMMLGSTIPGVRLMYPTEKGFPLDELTYWDTFLGCTLYSLSFMLLLWLTTPLPDIKVNFMLLVIFDSRTPGPEDEVRQVIHLPLWPPEGGEGPVFHNHPNLHHP</sequence>
<feature type="signal peptide" evidence="2">
    <location>
        <begin position="1"/>
        <end position="20"/>
    </location>
</feature>